<dbReference type="Pfam" id="PF01145">
    <property type="entry name" value="Band_7"/>
    <property type="match status" value="1"/>
</dbReference>
<gene>
    <name evidence="2" type="ORF">CHYS00102_LOCUS28539</name>
</gene>
<evidence type="ECO:0000259" key="1">
    <source>
        <dbReference type="Pfam" id="PF01145"/>
    </source>
</evidence>
<organism evidence="2">
    <name type="scientific">Corethron hystrix</name>
    <dbReference type="NCBI Taxonomy" id="216773"/>
    <lineage>
        <taxon>Eukaryota</taxon>
        <taxon>Sar</taxon>
        <taxon>Stramenopiles</taxon>
        <taxon>Ochrophyta</taxon>
        <taxon>Bacillariophyta</taxon>
        <taxon>Coscinodiscophyceae</taxon>
        <taxon>Corethrophycidae</taxon>
        <taxon>Corethrales</taxon>
        <taxon>Corethraceae</taxon>
        <taxon>Corethron</taxon>
    </lineage>
</organism>
<dbReference type="AlphaFoldDB" id="A0A7S1BZ45"/>
<feature type="domain" description="Band 7" evidence="1">
    <location>
        <begin position="37"/>
        <end position="219"/>
    </location>
</feature>
<reference evidence="2" key="1">
    <citation type="submission" date="2021-01" db="EMBL/GenBank/DDBJ databases">
        <authorList>
            <person name="Corre E."/>
            <person name="Pelletier E."/>
            <person name="Niang G."/>
            <person name="Scheremetjew M."/>
            <person name="Finn R."/>
            <person name="Kale V."/>
            <person name="Holt S."/>
            <person name="Cochrane G."/>
            <person name="Meng A."/>
            <person name="Brown T."/>
            <person name="Cohen L."/>
        </authorList>
    </citation>
    <scope>NUCLEOTIDE SEQUENCE</scope>
    <source>
        <strain evidence="2">308</strain>
    </source>
</reference>
<accession>A0A7S1BZ45</accession>
<proteinExistence type="predicted"/>
<sequence length="316" mass="35918">MSEVSRSSFLVGVVLIIVCLILLLLLPASFSYVEYHEYGLTQRKTTGRVNTSKVYPRGRYFLGPDIRFIKYPADAQIVTLNNLSVFSSGTSEDSIGITFQVDIEFTYLLIKDEIGTLHRELATTYHATIVSKAKEAIRNEAGNVPYEDYYENRRDVEARLRAAVEARWSEQPPLPCVLDQFYLGHIKVAPSVAEKQLESRIQNEKNLMEGYTQQARIERELTDVDINNIYLQETNLLRNTEAQVSLTIAKAKLEAEKKLALANREGISKLIQAVELTQQDHIASFMYIRTLKNHKNATFDVSYLSSENVLRTTSVL</sequence>
<dbReference type="EMBL" id="HBFR01039058">
    <property type="protein sequence ID" value="CAD8901320.1"/>
    <property type="molecule type" value="Transcribed_RNA"/>
</dbReference>
<name>A0A7S1BZ45_9STRA</name>
<evidence type="ECO:0000313" key="2">
    <source>
        <dbReference type="EMBL" id="CAD8901320.1"/>
    </source>
</evidence>
<dbReference type="InterPro" id="IPR001107">
    <property type="entry name" value="Band_7"/>
</dbReference>
<protein>
    <recommendedName>
        <fullName evidence="1">Band 7 domain-containing protein</fullName>
    </recommendedName>
</protein>